<keyword evidence="12" id="KW-1185">Reference proteome</keyword>
<evidence type="ECO:0000256" key="9">
    <source>
        <dbReference type="ARBA" id="ARBA00044968"/>
    </source>
</evidence>
<keyword evidence="6" id="KW-0413">Isomerase</keyword>
<comment type="cofactor">
    <cofactor evidence="1">
        <name>Mg(2+)</name>
        <dbReference type="ChEBI" id="CHEBI:18420"/>
    </cofactor>
</comment>
<dbReference type="Gene3D" id="1.10.150.240">
    <property type="entry name" value="Putative phosphatase, domain 2"/>
    <property type="match status" value="1"/>
</dbReference>
<dbReference type="NCBIfam" id="TIGR02009">
    <property type="entry name" value="PGMB-YQAB-SF"/>
    <property type="match status" value="1"/>
</dbReference>
<dbReference type="GO" id="GO:0016787">
    <property type="term" value="F:hydrolase activity"/>
    <property type="evidence" value="ECO:0007669"/>
    <property type="project" value="UniProtKB-KW"/>
</dbReference>
<proteinExistence type="inferred from homology"/>
<accession>A0A212T9D5</accession>
<dbReference type="EC" id="5.4.2.6" evidence="9"/>
<dbReference type="InterPro" id="IPR010976">
    <property type="entry name" value="B-phosphoglucomutase_hydrolase"/>
</dbReference>
<name>A0A212T9D5_9MICO</name>
<evidence type="ECO:0000256" key="10">
    <source>
        <dbReference type="ARBA" id="ARBA00044991"/>
    </source>
</evidence>
<gene>
    <name evidence="11" type="ORF">SAMN05445756_0743</name>
</gene>
<keyword evidence="5" id="KW-0460">Magnesium</keyword>
<evidence type="ECO:0000313" key="12">
    <source>
        <dbReference type="Proteomes" id="UP000198122"/>
    </source>
</evidence>
<dbReference type="Proteomes" id="UP000198122">
    <property type="component" value="Unassembled WGS sequence"/>
</dbReference>
<dbReference type="RefSeq" id="WP_088817692.1">
    <property type="nucleotide sequence ID" value="NZ_FYEZ01000001.1"/>
</dbReference>
<dbReference type="EMBL" id="FYEZ01000001">
    <property type="protein sequence ID" value="SNC62663.1"/>
    <property type="molecule type" value="Genomic_DNA"/>
</dbReference>
<evidence type="ECO:0000256" key="1">
    <source>
        <dbReference type="ARBA" id="ARBA00001946"/>
    </source>
</evidence>
<dbReference type="Pfam" id="PF00702">
    <property type="entry name" value="Hydrolase"/>
    <property type="match status" value="1"/>
</dbReference>
<dbReference type="OrthoDB" id="9797743at2"/>
<evidence type="ECO:0000256" key="3">
    <source>
        <dbReference type="ARBA" id="ARBA00022553"/>
    </source>
</evidence>
<evidence type="ECO:0000256" key="5">
    <source>
        <dbReference type="ARBA" id="ARBA00022842"/>
    </source>
</evidence>
<sequence length="250" mass="25803">MSSARPPLPDLRELSAVLFDLDGVLTPTAEVHQRAWGDLFTAFLAEHAERTGQSQAPWQEQDYFDHVDGKPRLDGVRDFLASRGIELPEGSEQDGPAEHTVHGLGGRKNAAFMGVLQRDGVTAYPGSVALLDQLRAAGTPVAVVSSSANATEVLAAAGLTHYFTVVVDGRVAQAEGIPGKPAPDTFLTACERLAGTPGSAAVVEDATSGCRAGAAGGFAHVIGVDRGAGAEALTAAGATTVVPDLQELVR</sequence>
<dbReference type="NCBIfam" id="TIGR01509">
    <property type="entry name" value="HAD-SF-IA-v3"/>
    <property type="match status" value="1"/>
</dbReference>
<dbReference type="SUPFAM" id="SSF56784">
    <property type="entry name" value="HAD-like"/>
    <property type="match status" value="1"/>
</dbReference>
<dbReference type="Gene3D" id="3.40.50.1000">
    <property type="entry name" value="HAD superfamily/HAD-like"/>
    <property type="match status" value="1"/>
</dbReference>
<evidence type="ECO:0000313" key="11">
    <source>
        <dbReference type="EMBL" id="SNC62663.1"/>
    </source>
</evidence>
<evidence type="ECO:0000256" key="6">
    <source>
        <dbReference type="ARBA" id="ARBA00023235"/>
    </source>
</evidence>
<dbReference type="InterPro" id="IPR023198">
    <property type="entry name" value="PGP-like_dom2"/>
</dbReference>
<dbReference type="PANTHER" id="PTHR46193">
    <property type="entry name" value="6-PHOSPHOGLUCONATE PHOSPHATASE"/>
    <property type="match status" value="1"/>
</dbReference>
<dbReference type="InterPro" id="IPR051600">
    <property type="entry name" value="Beta-PGM-like"/>
</dbReference>
<dbReference type="PANTHER" id="PTHR46193:SF18">
    <property type="entry name" value="HEXITOL PHOSPHATASE B"/>
    <property type="match status" value="1"/>
</dbReference>
<organism evidence="11 12">
    <name type="scientific">Kytococcus aerolatus</name>
    <dbReference type="NCBI Taxonomy" id="592308"/>
    <lineage>
        <taxon>Bacteria</taxon>
        <taxon>Bacillati</taxon>
        <taxon>Actinomycetota</taxon>
        <taxon>Actinomycetes</taxon>
        <taxon>Micrococcales</taxon>
        <taxon>Kytococcaceae</taxon>
        <taxon>Kytococcus</taxon>
    </lineage>
</organism>
<evidence type="ECO:0000256" key="4">
    <source>
        <dbReference type="ARBA" id="ARBA00022723"/>
    </source>
</evidence>
<keyword evidence="3" id="KW-0597">Phosphoprotein</keyword>
<dbReference type="InterPro" id="IPR006439">
    <property type="entry name" value="HAD-SF_hydro_IA"/>
</dbReference>
<keyword evidence="7" id="KW-0119">Carbohydrate metabolism</keyword>
<reference evidence="11 12" key="1">
    <citation type="submission" date="2017-06" db="EMBL/GenBank/DDBJ databases">
        <authorList>
            <person name="Kim H.J."/>
            <person name="Triplett B.A."/>
        </authorList>
    </citation>
    <scope>NUCLEOTIDE SEQUENCE [LARGE SCALE GENOMIC DNA]</scope>
    <source>
        <strain evidence="11 12">DSM 22179</strain>
    </source>
</reference>
<dbReference type="GO" id="GO:0046872">
    <property type="term" value="F:metal ion binding"/>
    <property type="evidence" value="ECO:0007669"/>
    <property type="project" value="UniProtKB-KW"/>
</dbReference>
<dbReference type="AlphaFoldDB" id="A0A212T9D5"/>
<protein>
    <recommendedName>
        <fullName evidence="10">Beta-phosphoglucomutase</fullName>
        <ecNumber evidence="9">5.4.2.6</ecNumber>
    </recommendedName>
</protein>
<dbReference type="SFLD" id="SFLDG01129">
    <property type="entry name" value="C1.5:_HAD__Beta-PGM__Phosphata"/>
    <property type="match status" value="1"/>
</dbReference>
<dbReference type="SFLD" id="SFLDS00003">
    <property type="entry name" value="Haloacid_Dehalogenase"/>
    <property type="match status" value="1"/>
</dbReference>
<comment type="catalytic activity">
    <reaction evidence="8">
        <text>beta-D-glucose 1-phosphate = beta-D-glucose 6-phosphate</text>
        <dbReference type="Rhea" id="RHEA:20113"/>
        <dbReference type="ChEBI" id="CHEBI:57684"/>
        <dbReference type="ChEBI" id="CHEBI:58247"/>
        <dbReference type="EC" id="5.4.2.6"/>
    </reaction>
</comment>
<dbReference type="InterPro" id="IPR023214">
    <property type="entry name" value="HAD_sf"/>
</dbReference>
<keyword evidence="4" id="KW-0479">Metal-binding</keyword>
<comment type="similarity">
    <text evidence="2">Belongs to the HAD-like hydrolase superfamily. CbbY/CbbZ/Gph/YieH family.</text>
</comment>
<keyword evidence="11" id="KW-0378">Hydrolase</keyword>
<evidence type="ECO:0000256" key="2">
    <source>
        <dbReference type="ARBA" id="ARBA00006171"/>
    </source>
</evidence>
<evidence type="ECO:0000256" key="8">
    <source>
        <dbReference type="ARBA" id="ARBA00044926"/>
    </source>
</evidence>
<evidence type="ECO:0000256" key="7">
    <source>
        <dbReference type="ARBA" id="ARBA00023277"/>
    </source>
</evidence>
<dbReference type="InterPro" id="IPR036412">
    <property type="entry name" value="HAD-like_sf"/>
</dbReference>
<dbReference type="GO" id="GO:0008801">
    <property type="term" value="F:beta-phosphoglucomutase activity"/>
    <property type="evidence" value="ECO:0007669"/>
    <property type="project" value="UniProtKB-EC"/>
</dbReference>